<evidence type="ECO:0000313" key="2">
    <source>
        <dbReference type="EMBL" id="SHF30952.1"/>
    </source>
</evidence>
<evidence type="ECO:0000313" key="3">
    <source>
        <dbReference type="Proteomes" id="UP000184236"/>
    </source>
</evidence>
<keyword evidence="3" id="KW-1185">Reference proteome</keyword>
<name>A0A1M5AM18_9FLAO</name>
<feature type="region of interest" description="Disordered" evidence="1">
    <location>
        <begin position="262"/>
        <end position="283"/>
    </location>
</feature>
<dbReference type="STRING" id="1302685.SAMN05444408_1148"/>
<dbReference type="NCBIfam" id="TIGR01200">
    <property type="entry name" value="GLPGLI"/>
    <property type="match status" value="1"/>
</dbReference>
<dbReference type="Pfam" id="PF09697">
    <property type="entry name" value="Porph_ging"/>
    <property type="match status" value="1"/>
</dbReference>
<sequence>MNYFKKIFWFLVFFYSTMYSPKSYKNDTLKGEFTYNLKAKFDTRINTYHEELFVLKVGERRAFFASIVSLKGDSVMAKSGTTTHNADGSISLGWKTGVTIPKTNFNFTIIQTNENIQYFDSAAMSLFTYKQPVISNWELADETRVINTITCKKAKVKFKGRNWIAWYAPEIPLPYGPMKFSGLPGLIIKITDEKEDFDFELVKSLPVSQLKGKFINIKKSRYTGAIETTQAKLKQAQKTADENAAAVLASYGTTIMQGQEMLKQREKARDENEKYKNPLELSE</sequence>
<organism evidence="2 3">
    <name type="scientific">Chryseobacterium takakiae</name>
    <dbReference type="NCBI Taxonomy" id="1302685"/>
    <lineage>
        <taxon>Bacteria</taxon>
        <taxon>Pseudomonadati</taxon>
        <taxon>Bacteroidota</taxon>
        <taxon>Flavobacteriia</taxon>
        <taxon>Flavobacteriales</taxon>
        <taxon>Weeksellaceae</taxon>
        <taxon>Chryseobacterium group</taxon>
        <taxon>Chryseobacterium</taxon>
    </lineage>
</organism>
<reference evidence="3" key="1">
    <citation type="submission" date="2016-11" db="EMBL/GenBank/DDBJ databases">
        <authorList>
            <person name="Varghese N."/>
            <person name="Submissions S."/>
        </authorList>
    </citation>
    <scope>NUCLEOTIDE SEQUENCE [LARGE SCALE GENOMIC DNA]</scope>
    <source>
        <strain evidence="3">DSM 26898</strain>
    </source>
</reference>
<proteinExistence type="predicted"/>
<dbReference type="EMBL" id="FQVO01000014">
    <property type="protein sequence ID" value="SHF30952.1"/>
    <property type="molecule type" value="Genomic_DNA"/>
</dbReference>
<gene>
    <name evidence="2" type="ORF">SAMN05444408_1148</name>
</gene>
<dbReference type="OrthoDB" id="1440774at2"/>
<protein>
    <submittedName>
        <fullName evidence="2">GLPGLI family protein</fullName>
    </submittedName>
</protein>
<accession>A0A1M5AM18</accession>
<dbReference type="Proteomes" id="UP000184236">
    <property type="component" value="Unassembled WGS sequence"/>
</dbReference>
<dbReference type="RefSeq" id="WP_072885760.1">
    <property type="nucleotide sequence ID" value="NZ_FQVO01000014.1"/>
</dbReference>
<dbReference type="AlphaFoldDB" id="A0A1M5AM18"/>
<evidence type="ECO:0000256" key="1">
    <source>
        <dbReference type="SAM" id="MobiDB-lite"/>
    </source>
</evidence>
<dbReference type="InterPro" id="IPR005901">
    <property type="entry name" value="GLPGLI"/>
</dbReference>
<feature type="compositionally biased region" description="Basic and acidic residues" evidence="1">
    <location>
        <begin position="262"/>
        <end position="277"/>
    </location>
</feature>